<dbReference type="EMBL" id="CADCVH010000108">
    <property type="protein sequence ID" value="CAA9474193.1"/>
    <property type="molecule type" value="Genomic_DNA"/>
</dbReference>
<evidence type="ECO:0000256" key="1">
    <source>
        <dbReference type="ARBA" id="ARBA00004141"/>
    </source>
</evidence>
<feature type="transmembrane region" description="Helical" evidence="6">
    <location>
        <begin position="126"/>
        <end position="145"/>
    </location>
</feature>
<feature type="transmembrane region" description="Helical" evidence="6">
    <location>
        <begin position="60"/>
        <end position="81"/>
    </location>
</feature>
<evidence type="ECO:0000256" key="4">
    <source>
        <dbReference type="ARBA" id="ARBA00023136"/>
    </source>
</evidence>
<protein>
    <recommendedName>
        <fullName evidence="8">DUF4870 domain-containing protein</fullName>
    </recommendedName>
</protein>
<keyword evidence="3 6" id="KW-1133">Transmembrane helix</keyword>
<dbReference type="InterPro" id="IPR019109">
    <property type="entry name" value="MamF_MmsF"/>
</dbReference>
<dbReference type="AlphaFoldDB" id="A0A6J4RNY7"/>
<keyword evidence="4 6" id="KW-0472">Membrane</keyword>
<accession>A0A6J4RNY7</accession>
<feature type="compositionally biased region" description="Basic and acidic residues" evidence="5">
    <location>
        <begin position="25"/>
        <end position="35"/>
    </location>
</feature>
<name>A0A6J4RNY7_9ACTN</name>
<evidence type="ECO:0000256" key="6">
    <source>
        <dbReference type="SAM" id="Phobius"/>
    </source>
</evidence>
<feature type="region of interest" description="Disordered" evidence="5">
    <location>
        <begin position="1"/>
        <end position="35"/>
    </location>
</feature>
<evidence type="ECO:0000256" key="5">
    <source>
        <dbReference type="SAM" id="MobiDB-lite"/>
    </source>
</evidence>
<gene>
    <name evidence="7" type="ORF">AVDCRST_MAG02-4332</name>
</gene>
<evidence type="ECO:0008006" key="8">
    <source>
        <dbReference type="Google" id="ProtNLM"/>
    </source>
</evidence>
<proteinExistence type="predicted"/>
<feature type="transmembrane region" description="Helical" evidence="6">
    <location>
        <begin position="101"/>
        <end position="120"/>
    </location>
</feature>
<sequence>MESREQNYGITGEAPQAGHGTSGHDPAEGNRGDHDALGGGATVMGTREERTWSVLSHLSGFLNIFTLFLGPVAALVVWLVYRDRSPKVAFNALQSAAYQGAWLAVLGIGWSLTILLTFVLVGFLLIPAMLILTVVPFAHMGYAAYKVSKDGEYRYPIVADLIENR</sequence>
<organism evidence="7">
    <name type="scientific">uncultured Rubrobacteraceae bacterium</name>
    <dbReference type="NCBI Taxonomy" id="349277"/>
    <lineage>
        <taxon>Bacteria</taxon>
        <taxon>Bacillati</taxon>
        <taxon>Actinomycetota</taxon>
        <taxon>Rubrobacteria</taxon>
        <taxon>Rubrobacterales</taxon>
        <taxon>Rubrobacteraceae</taxon>
        <taxon>environmental samples</taxon>
    </lineage>
</organism>
<evidence type="ECO:0000256" key="2">
    <source>
        <dbReference type="ARBA" id="ARBA00022692"/>
    </source>
</evidence>
<comment type="subcellular location">
    <subcellularLocation>
        <location evidence="1">Membrane</location>
        <topology evidence="1">Multi-pass membrane protein</topology>
    </subcellularLocation>
</comment>
<evidence type="ECO:0000313" key="7">
    <source>
        <dbReference type="EMBL" id="CAA9474193.1"/>
    </source>
</evidence>
<evidence type="ECO:0000256" key="3">
    <source>
        <dbReference type="ARBA" id="ARBA00022989"/>
    </source>
</evidence>
<keyword evidence="2 6" id="KW-0812">Transmembrane</keyword>
<reference evidence="7" key="1">
    <citation type="submission" date="2020-02" db="EMBL/GenBank/DDBJ databases">
        <authorList>
            <person name="Meier V. D."/>
        </authorList>
    </citation>
    <scope>NUCLEOTIDE SEQUENCE</scope>
    <source>
        <strain evidence="7">AVDCRST_MAG02</strain>
    </source>
</reference>
<dbReference type="Pfam" id="PF09685">
    <property type="entry name" value="MamF_MmsF"/>
    <property type="match status" value="1"/>
</dbReference>